<evidence type="ECO:0000256" key="1">
    <source>
        <dbReference type="SAM" id="MobiDB-lite"/>
    </source>
</evidence>
<comment type="caution">
    <text evidence="2">The sequence shown here is derived from an EMBL/GenBank/DDBJ whole genome shotgun (WGS) entry which is preliminary data.</text>
</comment>
<feature type="region of interest" description="Disordered" evidence="1">
    <location>
        <begin position="201"/>
        <end position="230"/>
    </location>
</feature>
<reference evidence="2" key="1">
    <citation type="submission" date="2021-01" db="EMBL/GenBank/DDBJ databases">
        <authorList>
            <person name="Kaushik A."/>
        </authorList>
    </citation>
    <scope>NUCLEOTIDE SEQUENCE</scope>
    <source>
        <strain evidence="2">AG1-1B</strain>
    </source>
</reference>
<evidence type="ECO:0008006" key="4">
    <source>
        <dbReference type="Google" id="ProtNLM"/>
    </source>
</evidence>
<dbReference type="Proteomes" id="UP000663826">
    <property type="component" value="Unassembled WGS sequence"/>
</dbReference>
<organism evidence="2 3">
    <name type="scientific">Rhizoctonia solani</name>
    <dbReference type="NCBI Taxonomy" id="456999"/>
    <lineage>
        <taxon>Eukaryota</taxon>
        <taxon>Fungi</taxon>
        <taxon>Dikarya</taxon>
        <taxon>Basidiomycota</taxon>
        <taxon>Agaricomycotina</taxon>
        <taxon>Agaricomycetes</taxon>
        <taxon>Cantharellales</taxon>
        <taxon>Ceratobasidiaceae</taxon>
        <taxon>Rhizoctonia</taxon>
    </lineage>
</organism>
<sequence length="410" mass="45720">MAKKKKLSLKPVARQFATTSIAKKVVENPPEGVQEETQAEKESRNNDLKTAQDPQKVNEEYDIDRAEIESLQLLVDQQQAKAEREALRIIKTLEQDSRMSKSLPRLDIEPSIRDRILELIRAVEPIPKLIQEPEVKALPRLAVIYGTLRGIGLSEKRIEECLKAAPEVDIDSAIEWLVLNCDEGELDFDNRLNNGGLELLPSHGATEIPQPITQPPPSAPSTGPANTPARLATPAADISLSDADSDSSLEVDVNTKWARTKVQLHMLKFGKPKSFKLNPNDPKVQRLEARVRALESDYEFRKKHAEYAFQELRKVAEDDELKRSLKAPKAAPPDKRIDTVDPPNEPAPLEKPTEPALVETSAIDQHSDSDEGGFFGHMLDEMPTEVTTTAGDIVRVHTLEFPKSWNQATP</sequence>
<protein>
    <recommendedName>
        <fullName evidence="4">UBA domain-containing protein</fullName>
    </recommendedName>
</protein>
<gene>
    <name evidence="2" type="ORF">RDB_LOCUS88345</name>
</gene>
<dbReference type="AlphaFoldDB" id="A0A8H3GQD5"/>
<accession>A0A8H3GQD5</accession>
<evidence type="ECO:0000313" key="3">
    <source>
        <dbReference type="Proteomes" id="UP000663826"/>
    </source>
</evidence>
<proteinExistence type="predicted"/>
<feature type="compositionally biased region" description="Basic and acidic residues" evidence="1">
    <location>
        <begin position="38"/>
        <end position="47"/>
    </location>
</feature>
<dbReference type="EMBL" id="CAJMWQ010001751">
    <property type="protein sequence ID" value="CAE6461088.1"/>
    <property type="molecule type" value="Genomic_DNA"/>
</dbReference>
<feature type="region of interest" description="Disordered" evidence="1">
    <location>
        <begin position="323"/>
        <end position="355"/>
    </location>
</feature>
<evidence type="ECO:0000313" key="2">
    <source>
        <dbReference type="EMBL" id="CAE6461088.1"/>
    </source>
</evidence>
<name>A0A8H3GQD5_9AGAM</name>
<feature type="region of interest" description="Disordered" evidence="1">
    <location>
        <begin position="23"/>
        <end position="58"/>
    </location>
</feature>
<feature type="non-terminal residue" evidence="2">
    <location>
        <position position="410"/>
    </location>
</feature>